<dbReference type="SUPFAM" id="SSF63829">
    <property type="entry name" value="Calcium-dependent phosphotriesterase"/>
    <property type="match status" value="1"/>
</dbReference>
<sequence length="704" mass="77083">MLRPIILAVLCGMLSKASLLADELPKPPSGEARLGNFDIVDCTVHIDRNALQDSLRLGSNLIALTFSGALLRFELPTVHLVRERIDIEGVTCLGPGEGETVLAGLTDGHICRVEPATLDLTNLTQLPAQPRWIGWERAAGDRPAGLVVVTRPTKRVEGNGRHRDVPYSVVHALATGKTFALEREATTFLLDGMGRLWLGADNGEWGGRLARVDLARGTIAEIKPPPPRKPDDKAFWEGVYGLIELRDGQVWAFGGTSHMGVDSGYLTRVDGPEPHTLYRSEPPHDQEFGNDPRRPMMPITHVVEENDGLLVFSDNDVFRVDKKLKAWKKLATLPIQGRWGRPDAVGSYPSVRTVHPPSREGEPYVLATVGDGYVLLEGTKVIPRGLPGQIGASNVSKIMNTSEGTFFFEGDDRLPAWTLRENGWEVASLAPPFLIDPAGDAAEIEKHEESWYETHVLVGPDGAISTVSGTGVSDGTRTTARRVDGKSLRLGRETSSLNPSASFITADGILWNVSSGDLKRFEKGRWKTVAQIPGADVPYHLNPINKQGPPWLLLDRPDKTLWQLKRGVQGDDPRLTPIEIQEGEKTLHISAAIPWSSEAILLATDSGLRVYDPATQRLSKVDWGEPLQPVNALAQDGLGRLWLGCKRGLWMVEAGGKTMEPFDRVPWIWQNEVDALAPDPRHEDGVIVALGSRGAAFVRAIRKP</sequence>
<evidence type="ECO:0000313" key="2">
    <source>
        <dbReference type="EMBL" id="AGA27923.1"/>
    </source>
</evidence>
<feature type="signal peptide" evidence="1">
    <location>
        <begin position="1"/>
        <end position="21"/>
    </location>
</feature>
<accession>L0DGJ4</accession>
<dbReference type="OrthoDB" id="243751at2"/>
<evidence type="ECO:0000256" key="1">
    <source>
        <dbReference type="SAM" id="SignalP"/>
    </source>
</evidence>
<evidence type="ECO:0000313" key="3">
    <source>
        <dbReference type="Proteomes" id="UP000010798"/>
    </source>
</evidence>
<dbReference type="EMBL" id="CP003364">
    <property type="protein sequence ID" value="AGA27923.1"/>
    <property type="molecule type" value="Genomic_DNA"/>
</dbReference>
<name>L0DGJ4_SINAD</name>
<dbReference type="Proteomes" id="UP000010798">
    <property type="component" value="Chromosome"/>
</dbReference>
<proteinExistence type="predicted"/>
<reference evidence="2 3" key="1">
    <citation type="submission" date="2012-02" db="EMBL/GenBank/DDBJ databases">
        <title>Complete sequence of chromosome of Singulisphaera acidiphila DSM 18658.</title>
        <authorList>
            <consortium name="US DOE Joint Genome Institute (JGI-PGF)"/>
            <person name="Lucas S."/>
            <person name="Copeland A."/>
            <person name="Lapidus A."/>
            <person name="Glavina del Rio T."/>
            <person name="Dalin E."/>
            <person name="Tice H."/>
            <person name="Bruce D."/>
            <person name="Goodwin L."/>
            <person name="Pitluck S."/>
            <person name="Peters L."/>
            <person name="Ovchinnikova G."/>
            <person name="Chertkov O."/>
            <person name="Kyrpides N."/>
            <person name="Mavromatis K."/>
            <person name="Ivanova N."/>
            <person name="Brettin T."/>
            <person name="Detter J.C."/>
            <person name="Han C."/>
            <person name="Larimer F."/>
            <person name="Land M."/>
            <person name="Hauser L."/>
            <person name="Markowitz V."/>
            <person name="Cheng J.-F."/>
            <person name="Hugenholtz P."/>
            <person name="Woyke T."/>
            <person name="Wu D."/>
            <person name="Tindall B."/>
            <person name="Pomrenke H."/>
            <person name="Brambilla E."/>
            <person name="Klenk H.-P."/>
            <person name="Eisen J.A."/>
        </authorList>
    </citation>
    <scope>NUCLEOTIDE SEQUENCE [LARGE SCALE GENOMIC DNA]</scope>
    <source>
        <strain evidence="3">ATCC BAA-1392 / DSM 18658 / VKM B-2454 / MOB10</strain>
    </source>
</reference>
<dbReference type="InterPro" id="IPR015943">
    <property type="entry name" value="WD40/YVTN_repeat-like_dom_sf"/>
</dbReference>
<protein>
    <submittedName>
        <fullName evidence="2">Uncharacterized protein</fullName>
    </submittedName>
</protein>
<dbReference type="AlphaFoldDB" id="L0DGJ4"/>
<keyword evidence="3" id="KW-1185">Reference proteome</keyword>
<gene>
    <name evidence="2" type="ordered locus">Sinac_3678</name>
</gene>
<dbReference type="eggNOG" id="COG3292">
    <property type="taxonomic scope" value="Bacteria"/>
</dbReference>
<dbReference type="KEGG" id="saci:Sinac_3678"/>
<organism evidence="2 3">
    <name type="scientific">Singulisphaera acidiphila (strain ATCC BAA-1392 / DSM 18658 / VKM B-2454 / MOB10)</name>
    <dbReference type="NCBI Taxonomy" id="886293"/>
    <lineage>
        <taxon>Bacteria</taxon>
        <taxon>Pseudomonadati</taxon>
        <taxon>Planctomycetota</taxon>
        <taxon>Planctomycetia</taxon>
        <taxon>Isosphaerales</taxon>
        <taxon>Isosphaeraceae</taxon>
        <taxon>Singulisphaera</taxon>
    </lineage>
</organism>
<dbReference type="RefSeq" id="WP_015247062.1">
    <property type="nucleotide sequence ID" value="NC_019892.1"/>
</dbReference>
<dbReference type="Gene3D" id="2.130.10.10">
    <property type="entry name" value="YVTN repeat-like/Quinoprotein amine dehydrogenase"/>
    <property type="match status" value="1"/>
</dbReference>
<keyword evidence="1" id="KW-0732">Signal</keyword>
<dbReference type="HOGENOM" id="CLU_391756_0_0_0"/>
<feature type="chain" id="PRO_5003940142" evidence="1">
    <location>
        <begin position="22"/>
        <end position="704"/>
    </location>
</feature>